<keyword evidence="9 15" id="KW-0067">ATP-binding</keyword>
<evidence type="ECO:0000256" key="6">
    <source>
        <dbReference type="ARBA" id="ARBA00022598"/>
    </source>
</evidence>
<keyword evidence="4 15" id="KW-0963">Cytoplasm</keyword>
<dbReference type="FunFam" id="2.40.50.140:FF:000045">
    <property type="entry name" value="Phenylalanine--tRNA ligase beta subunit"/>
    <property type="match status" value="1"/>
</dbReference>
<comment type="caution">
    <text evidence="20">The sequence shown here is derived from an EMBL/GenBank/DDBJ whole genome shotgun (WGS) entry which is preliminary data.</text>
</comment>
<evidence type="ECO:0000256" key="9">
    <source>
        <dbReference type="ARBA" id="ARBA00022840"/>
    </source>
</evidence>
<comment type="catalytic activity">
    <reaction evidence="14 15">
        <text>tRNA(Phe) + L-phenylalanine + ATP = L-phenylalanyl-tRNA(Phe) + AMP + diphosphate + H(+)</text>
        <dbReference type="Rhea" id="RHEA:19413"/>
        <dbReference type="Rhea" id="RHEA-COMP:9668"/>
        <dbReference type="Rhea" id="RHEA-COMP:9699"/>
        <dbReference type="ChEBI" id="CHEBI:15378"/>
        <dbReference type="ChEBI" id="CHEBI:30616"/>
        <dbReference type="ChEBI" id="CHEBI:33019"/>
        <dbReference type="ChEBI" id="CHEBI:58095"/>
        <dbReference type="ChEBI" id="CHEBI:78442"/>
        <dbReference type="ChEBI" id="CHEBI:78531"/>
        <dbReference type="ChEBI" id="CHEBI:456215"/>
        <dbReference type="EC" id="6.1.1.20"/>
    </reaction>
</comment>
<dbReference type="InterPro" id="IPR005146">
    <property type="entry name" value="B3/B4_tRNA-bd"/>
</dbReference>
<feature type="domain" description="TRNA-binding" evidence="17">
    <location>
        <begin position="43"/>
        <end position="156"/>
    </location>
</feature>
<dbReference type="NCBIfam" id="NF045760">
    <property type="entry name" value="YtpR"/>
    <property type="match status" value="1"/>
</dbReference>
<dbReference type="HAMAP" id="MF_00283">
    <property type="entry name" value="Phe_tRNA_synth_beta1"/>
    <property type="match status" value="1"/>
</dbReference>
<evidence type="ECO:0000256" key="2">
    <source>
        <dbReference type="ARBA" id="ARBA00008653"/>
    </source>
</evidence>
<dbReference type="InterPro" id="IPR045864">
    <property type="entry name" value="aa-tRNA-synth_II/BPL/LPL"/>
</dbReference>
<keyword evidence="5 16" id="KW-0820">tRNA-binding</keyword>
<keyword evidence="8 15" id="KW-0547">Nucleotide-binding</keyword>
<dbReference type="Gene3D" id="3.30.70.380">
    <property type="entry name" value="Ferrodoxin-fold anticodon-binding domain"/>
    <property type="match status" value="1"/>
</dbReference>
<dbReference type="GO" id="GO:0004826">
    <property type="term" value="F:phenylalanine-tRNA ligase activity"/>
    <property type="evidence" value="ECO:0007669"/>
    <property type="project" value="UniProtKB-UniRule"/>
</dbReference>
<keyword evidence="10 15" id="KW-0460">Magnesium</keyword>
<evidence type="ECO:0000256" key="4">
    <source>
        <dbReference type="ARBA" id="ARBA00022490"/>
    </source>
</evidence>
<evidence type="ECO:0000259" key="18">
    <source>
        <dbReference type="PROSITE" id="PS51447"/>
    </source>
</evidence>
<dbReference type="SUPFAM" id="SSF56037">
    <property type="entry name" value="PheT/TilS domain"/>
    <property type="match status" value="1"/>
</dbReference>
<dbReference type="Pfam" id="PF03484">
    <property type="entry name" value="B5"/>
    <property type="match status" value="1"/>
</dbReference>
<dbReference type="InterPro" id="IPR041616">
    <property type="entry name" value="PheRS_beta_core"/>
</dbReference>
<evidence type="ECO:0000256" key="11">
    <source>
        <dbReference type="ARBA" id="ARBA00022884"/>
    </source>
</evidence>
<dbReference type="Gene3D" id="3.50.40.10">
    <property type="entry name" value="Phenylalanyl-trna Synthetase, Chain B, domain 3"/>
    <property type="match status" value="1"/>
</dbReference>
<feature type="domain" description="FDX-ACB" evidence="18">
    <location>
        <begin position="713"/>
        <end position="806"/>
    </location>
</feature>
<gene>
    <name evidence="15" type="primary">pheT</name>
    <name evidence="20" type="ORF">FHS56_002217</name>
</gene>
<dbReference type="InterPro" id="IPR002547">
    <property type="entry name" value="tRNA-bd_dom"/>
</dbReference>
<dbReference type="Pfam" id="PF01588">
    <property type="entry name" value="tRNA_bind"/>
    <property type="match status" value="1"/>
</dbReference>
<dbReference type="SMART" id="SM00873">
    <property type="entry name" value="B3_4"/>
    <property type="match status" value="1"/>
</dbReference>
<feature type="binding site" evidence="15">
    <location>
        <position position="472"/>
    </location>
    <ligand>
        <name>Mg(2+)</name>
        <dbReference type="ChEBI" id="CHEBI:18420"/>
        <note>shared with alpha subunit</note>
    </ligand>
</feature>
<comment type="subunit">
    <text evidence="3 15">Tetramer of two alpha and two beta subunits.</text>
</comment>
<dbReference type="GO" id="GO:0000049">
    <property type="term" value="F:tRNA binding"/>
    <property type="evidence" value="ECO:0007669"/>
    <property type="project" value="UniProtKB-UniRule"/>
</dbReference>
<dbReference type="RefSeq" id="WP_166920696.1">
    <property type="nucleotide sequence ID" value="NZ_JAASRN010000005.1"/>
</dbReference>
<feature type="domain" description="B5" evidence="19">
    <location>
        <begin position="409"/>
        <end position="485"/>
    </location>
</feature>
<evidence type="ECO:0000256" key="10">
    <source>
        <dbReference type="ARBA" id="ARBA00022842"/>
    </source>
</evidence>
<evidence type="ECO:0000256" key="15">
    <source>
        <dbReference type="HAMAP-Rule" id="MF_00283"/>
    </source>
</evidence>
<comment type="similarity">
    <text evidence="2 15">Belongs to the phenylalanyl-tRNA synthetase beta subunit family. Type 1 subfamily.</text>
</comment>
<dbReference type="InterPro" id="IPR005121">
    <property type="entry name" value="Fdx_antiC-bd"/>
</dbReference>
<dbReference type="NCBIfam" id="TIGR00472">
    <property type="entry name" value="pheT_bact"/>
    <property type="match status" value="1"/>
</dbReference>
<dbReference type="EMBL" id="JAASRN010000005">
    <property type="protein sequence ID" value="NIK74685.1"/>
    <property type="molecule type" value="Genomic_DNA"/>
</dbReference>
<evidence type="ECO:0000313" key="20">
    <source>
        <dbReference type="EMBL" id="NIK74685.1"/>
    </source>
</evidence>
<protein>
    <recommendedName>
        <fullName evidence="15">Phenylalanine--tRNA ligase beta subunit</fullName>
        <ecNumber evidence="15">6.1.1.20</ecNumber>
    </recommendedName>
    <alternativeName>
        <fullName evidence="15">Phenylalanyl-tRNA synthetase beta subunit</fullName>
        <shortName evidence="15">PheRS</shortName>
    </alternativeName>
</protein>
<dbReference type="InterPro" id="IPR045060">
    <property type="entry name" value="Phe-tRNA-ligase_IIc_bsu"/>
</dbReference>
<evidence type="ECO:0000256" key="12">
    <source>
        <dbReference type="ARBA" id="ARBA00022917"/>
    </source>
</evidence>
<comment type="cofactor">
    <cofactor evidence="15">
        <name>Mg(2+)</name>
        <dbReference type="ChEBI" id="CHEBI:18420"/>
    </cofactor>
    <text evidence="15">Binds 2 magnesium ions per tetramer.</text>
</comment>
<dbReference type="Pfam" id="PF03147">
    <property type="entry name" value="FDX-ACB"/>
    <property type="match status" value="1"/>
</dbReference>
<dbReference type="EC" id="6.1.1.20" evidence="15"/>
<dbReference type="SMART" id="SM00874">
    <property type="entry name" value="B5"/>
    <property type="match status" value="1"/>
</dbReference>
<dbReference type="Gene3D" id="2.40.50.140">
    <property type="entry name" value="Nucleic acid-binding proteins"/>
    <property type="match status" value="1"/>
</dbReference>
<dbReference type="SMART" id="SM00896">
    <property type="entry name" value="FDX-ACB"/>
    <property type="match status" value="1"/>
</dbReference>
<evidence type="ECO:0000259" key="19">
    <source>
        <dbReference type="PROSITE" id="PS51483"/>
    </source>
</evidence>
<dbReference type="InterPro" id="IPR005147">
    <property type="entry name" value="tRNA_synthase_B5-dom"/>
</dbReference>
<dbReference type="AlphaFoldDB" id="A0A846MTA4"/>
<evidence type="ECO:0000256" key="8">
    <source>
        <dbReference type="ARBA" id="ARBA00022741"/>
    </source>
</evidence>
<accession>A0A846MTA4</accession>
<evidence type="ECO:0000256" key="7">
    <source>
        <dbReference type="ARBA" id="ARBA00022723"/>
    </source>
</evidence>
<sequence>MKISYQWLKDFIEIDDQSPESIAEKLTHAGLEVEQLSQYEAIPGSLEGLVIGEVLHCEPHPNADKLKKTLVDVGGEQPLPIVCGAPNVAKGQKVVVALVGTTLYPKEGEPFTIKKAKIRGEVSEGMICAEDEIGLGTSHEGIMVLDTELPNGTPAAAFFKPYRDVIFEIGLTPNRADAASHLGVARDLRALLRRAIQMPVLQQQFPETPSPISVEIENPEACPRYAGLLIEGVKIAPSPAWLQERLKAIGLKPINNVVDITNYVMHELGQPMHAFDADYLEGNKIIVKTLAEGTPFVTLDGEERKLSAHDLMICDAAKPLAIAGVMGGLHSGIKAHTRRVFLESAYFSPTYVRKTSARHGLKTDASFRFERGTDPNMVLVALQRAAYLIETLAGGKAAARIIDVYPKVIENRRFFVKYQRLFTLLGIEIPTEEIKRILTDLDISIESETIEGLEVNVPPYRADVTGTADIAEELLRIYGFDRVPLSEHLHTSFISPFPAPSEDKKHLQDAIIDFLASQGLYEVITNSLTKPAYASRLVESAWGEPVRMLNYTSEEISVLRSSLLFSGLEVITHNLNRQRKYQKIFEFGKVYFKMPDGVYAEKERLGIWLTGSLHPEHWSQAVAPIQYHDLAAIVERLLKRMRVLQYTKVAAPGDQWGYGTRYEVNKHPVATIGLVQPKITRMFDIKQDVWFADIDWEWLVAHYHNDHTAQELPKFPFVRRDLSLILDKHISWQEVEDLAWCTERKLLKHINVFSVYEGNNIGEGKKSYAISFILQDETKTLTDEVIDRTMQKLMQAYRQKLGAVIRE</sequence>
<dbReference type="PROSITE" id="PS51447">
    <property type="entry name" value="FDX_ACB"/>
    <property type="match status" value="1"/>
</dbReference>
<comment type="subcellular location">
    <subcellularLocation>
        <location evidence="1 15">Cytoplasm</location>
    </subcellularLocation>
</comment>
<evidence type="ECO:0000256" key="3">
    <source>
        <dbReference type="ARBA" id="ARBA00011209"/>
    </source>
</evidence>
<evidence type="ECO:0000256" key="13">
    <source>
        <dbReference type="ARBA" id="ARBA00023146"/>
    </source>
</evidence>
<dbReference type="CDD" id="cd00769">
    <property type="entry name" value="PheRS_beta_core"/>
    <property type="match status" value="1"/>
</dbReference>
<dbReference type="PROSITE" id="PS51483">
    <property type="entry name" value="B5"/>
    <property type="match status" value="1"/>
</dbReference>
<dbReference type="Gene3D" id="3.30.930.10">
    <property type="entry name" value="Bira Bifunctional Protein, Domain 2"/>
    <property type="match status" value="1"/>
</dbReference>
<proteinExistence type="inferred from homology"/>
<feature type="binding site" evidence="15">
    <location>
        <position position="463"/>
    </location>
    <ligand>
        <name>Mg(2+)</name>
        <dbReference type="ChEBI" id="CHEBI:18420"/>
        <note>shared with alpha subunit</note>
    </ligand>
</feature>
<dbReference type="SUPFAM" id="SSF54991">
    <property type="entry name" value="Anticodon-binding domain of PheRS"/>
    <property type="match status" value="1"/>
</dbReference>
<dbReference type="GO" id="GO:0006432">
    <property type="term" value="P:phenylalanyl-tRNA aminoacylation"/>
    <property type="evidence" value="ECO:0007669"/>
    <property type="project" value="UniProtKB-UniRule"/>
</dbReference>
<dbReference type="PROSITE" id="PS50886">
    <property type="entry name" value="TRBD"/>
    <property type="match status" value="1"/>
</dbReference>
<keyword evidence="21" id="KW-1185">Reference proteome</keyword>
<feature type="binding site" evidence="15">
    <location>
        <position position="473"/>
    </location>
    <ligand>
        <name>Mg(2+)</name>
        <dbReference type="ChEBI" id="CHEBI:18420"/>
        <note>shared with alpha subunit</note>
    </ligand>
</feature>
<dbReference type="CDD" id="cd02796">
    <property type="entry name" value="tRNA_bind_bactPheRS"/>
    <property type="match status" value="1"/>
</dbReference>
<dbReference type="InterPro" id="IPR036690">
    <property type="entry name" value="Fdx_antiC-bd_sf"/>
</dbReference>
<evidence type="ECO:0000313" key="21">
    <source>
        <dbReference type="Proteomes" id="UP000537126"/>
    </source>
</evidence>
<dbReference type="SUPFAM" id="SSF50249">
    <property type="entry name" value="Nucleic acid-binding proteins"/>
    <property type="match status" value="1"/>
</dbReference>
<evidence type="ECO:0000256" key="5">
    <source>
        <dbReference type="ARBA" id="ARBA00022555"/>
    </source>
</evidence>
<dbReference type="FunFam" id="3.30.70.380:FF:000001">
    <property type="entry name" value="Phenylalanine--tRNA ligase beta subunit"/>
    <property type="match status" value="1"/>
</dbReference>
<feature type="binding site" evidence="15">
    <location>
        <position position="469"/>
    </location>
    <ligand>
        <name>Mg(2+)</name>
        <dbReference type="ChEBI" id="CHEBI:18420"/>
        <note>shared with alpha subunit</note>
    </ligand>
</feature>
<dbReference type="Proteomes" id="UP000537126">
    <property type="component" value="Unassembled WGS sequence"/>
</dbReference>
<dbReference type="FunFam" id="3.50.40.10:FF:000001">
    <property type="entry name" value="Phenylalanine--tRNA ligase beta subunit"/>
    <property type="match status" value="1"/>
</dbReference>
<dbReference type="InterPro" id="IPR033714">
    <property type="entry name" value="tRNA_bind_bactPheRS"/>
</dbReference>
<dbReference type="Pfam" id="PF17759">
    <property type="entry name" value="tRNA_synthFbeta"/>
    <property type="match status" value="1"/>
</dbReference>
<dbReference type="PANTHER" id="PTHR10947">
    <property type="entry name" value="PHENYLALANYL-TRNA SYNTHETASE BETA CHAIN AND LEUCINE-RICH REPEAT-CONTAINING PROTEIN 47"/>
    <property type="match status" value="1"/>
</dbReference>
<keyword evidence="13 15" id="KW-0030">Aminoacyl-tRNA synthetase</keyword>
<reference evidence="20 21" key="1">
    <citation type="submission" date="2020-03" db="EMBL/GenBank/DDBJ databases">
        <title>Genomic Encyclopedia of Type Strains, Phase IV (KMG-IV): sequencing the most valuable type-strain genomes for metagenomic binning, comparative biology and taxonomic classification.</title>
        <authorList>
            <person name="Goeker M."/>
        </authorList>
    </citation>
    <scope>NUCLEOTIDE SEQUENCE [LARGE SCALE GENOMIC DNA]</scope>
    <source>
        <strain evidence="20 21">DSM 5718</strain>
    </source>
</reference>
<dbReference type="Pfam" id="PF03483">
    <property type="entry name" value="B3_4"/>
    <property type="match status" value="1"/>
</dbReference>
<organism evidence="20 21">
    <name type="scientific">Thermonema lapsum</name>
    <dbReference type="NCBI Taxonomy" id="28195"/>
    <lineage>
        <taxon>Bacteria</taxon>
        <taxon>Pseudomonadati</taxon>
        <taxon>Bacteroidota</taxon>
        <taxon>Cytophagia</taxon>
        <taxon>Cytophagales</taxon>
        <taxon>Thermonemataceae</taxon>
        <taxon>Thermonema</taxon>
    </lineage>
</organism>
<keyword evidence="11 16" id="KW-0694">RNA-binding</keyword>
<dbReference type="PANTHER" id="PTHR10947:SF0">
    <property type="entry name" value="PHENYLALANINE--TRNA LIGASE BETA SUBUNIT"/>
    <property type="match status" value="1"/>
</dbReference>
<dbReference type="InterPro" id="IPR004532">
    <property type="entry name" value="Phe-tRNA-ligase_IIc_bsu_bact"/>
</dbReference>
<dbReference type="InterPro" id="IPR020825">
    <property type="entry name" value="Phe-tRNA_synthase-like_B3/B4"/>
</dbReference>
<evidence type="ECO:0000256" key="1">
    <source>
        <dbReference type="ARBA" id="ARBA00004496"/>
    </source>
</evidence>
<keyword evidence="7 15" id="KW-0479">Metal-binding</keyword>
<dbReference type="GO" id="GO:0009328">
    <property type="term" value="C:phenylalanine-tRNA ligase complex"/>
    <property type="evidence" value="ECO:0007669"/>
    <property type="project" value="TreeGrafter"/>
</dbReference>
<dbReference type="InterPro" id="IPR012340">
    <property type="entry name" value="NA-bd_OB-fold"/>
</dbReference>
<dbReference type="GO" id="GO:0000287">
    <property type="term" value="F:magnesium ion binding"/>
    <property type="evidence" value="ECO:0007669"/>
    <property type="project" value="UniProtKB-UniRule"/>
</dbReference>
<keyword evidence="6 15" id="KW-0436">Ligase</keyword>
<dbReference type="Gene3D" id="3.30.56.10">
    <property type="match status" value="2"/>
</dbReference>
<evidence type="ECO:0000256" key="14">
    <source>
        <dbReference type="ARBA" id="ARBA00049255"/>
    </source>
</evidence>
<dbReference type="GO" id="GO:0005524">
    <property type="term" value="F:ATP binding"/>
    <property type="evidence" value="ECO:0007669"/>
    <property type="project" value="UniProtKB-UniRule"/>
</dbReference>
<dbReference type="InterPro" id="IPR009061">
    <property type="entry name" value="DNA-bd_dom_put_sf"/>
</dbReference>
<evidence type="ECO:0000256" key="16">
    <source>
        <dbReference type="PROSITE-ProRule" id="PRU00209"/>
    </source>
</evidence>
<dbReference type="SUPFAM" id="SSF55681">
    <property type="entry name" value="Class II aaRS and biotin synthetases"/>
    <property type="match status" value="1"/>
</dbReference>
<keyword evidence="12 15" id="KW-0648">Protein biosynthesis</keyword>
<evidence type="ECO:0000259" key="17">
    <source>
        <dbReference type="PROSITE" id="PS50886"/>
    </source>
</evidence>
<dbReference type="SUPFAM" id="SSF46955">
    <property type="entry name" value="Putative DNA-binding domain"/>
    <property type="match status" value="1"/>
</dbReference>
<name>A0A846MTA4_9BACT</name>